<dbReference type="AlphaFoldDB" id="A0ABD3D5W9"/>
<accession>A0ABD3D5W9</accession>
<dbReference type="EMBL" id="JAVIJP010000023">
    <property type="protein sequence ID" value="KAL3637685.1"/>
    <property type="molecule type" value="Genomic_DNA"/>
</dbReference>
<evidence type="ECO:0000313" key="1">
    <source>
        <dbReference type="EMBL" id="KAL3637685.1"/>
    </source>
</evidence>
<reference evidence="2" key="1">
    <citation type="journal article" date="2024" name="IScience">
        <title>Strigolactones Initiate the Formation of Haustorium-like Structures in Castilleja.</title>
        <authorList>
            <person name="Buerger M."/>
            <person name="Peterson D."/>
            <person name="Chory J."/>
        </authorList>
    </citation>
    <scope>NUCLEOTIDE SEQUENCE [LARGE SCALE GENOMIC DNA]</scope>
</reference>
<dbReference type="Proteomes" id="UP001632038">
    <property type="component" value="Unassembled WGS sequence"/>
</dbReference>
<sequence length="44" mass="5272">MAVPIEFKAPNHLLSSLRFHYFIYCASDHQLAQWRTIPYYSLSR</sequence>
<organism evidence="1 2">
    <name type="scientific">Castilleja foliolosa</name>
    <dbReference type="NCBI Taxonomy" id="1961234"/>
    <lineage>
        <taxon>Eukaryota</taxon>
        <taxon>Viridiplantae</taxon>
        <taxon>Streptophyta</taxon>
        <taxon>Embryophyta</taxon>
        <taxon>Tracheophyta</taxon>
        <taxon>Spermatophyta</taxon>
        <taxon>Magnoliopsida</taxon>
        <taxon>eudicotyledons</taxon>
        <taxon>Gunneridae</taxon>
        <taxon>Pentapetalae</taxon>
        <taxon>asterids</taxon>
        <taxon>lamiids</taxon>
        <taxon>Lamiales</taxon>
        <taxon>Orobanchaceae</taxon>
        <taxon>Pedicularideae</taxon>
        <taxon>Castillejinae</taxon>
        <taxon>Castilleja</taxon>
    </lineage>
</organism>
<evidence type="ECO:0000313" key="2">
    <source>
        <dbReference type="Proteomes" id="UP001632038"/>
    </source>
</evidence>
<protein>
    <submittedName>
        <fullName evidence="1">Uncharacterized protein</fullName>
    </submittedName>
</protein>
<comment type="caution">
    <text evidence="1">The sequence shown here is derived from an EMBL/GenBank/DDBJ whole genome shotgun (WGS) entry which is preliminary data.</text>
</comment>
<gene>
    <name evidence="1" type="ORF">CASFOL_018133</name>
</gene>
<proteinExistence type="predicted"/>
<keyword evidence="2" id="KW-1185">Reference proteome</keyword>
<name>A0ABD3D5W9_9LAMI</name>